<sequence length="71" mass="8302">MSAPVALFKHGTSYRSWLGTRAFLKTYGTKQIIYFGITRQQKSSGWLVEWKSDPSKSFPYWPTSMDLYIRC</sequence>
<organism evidence="1 2">
    <name type="scientific">Stutzerimonas stutzeri KOS6</name>
    <dbReference type="NCBI Taxonomy" id="1218352"/>
    <lineage>
        <taxon>Bacteria</taxon>
        <taxon>Pseudomonadati</taxon>
        <taxon>Pseudomonadota</taxon>
        <taxon>Gammaproteobacteria</taxon>
        <taxon>Pseudomonadales</taxon>
        <taxon>Pseudomonadaceae</taxon>
        <taxon>Stutzerimonas</taxon>
    </lineage>
</organism>
<accession>A0A061JQH7</accession>
<dbReference type="eggNOG" id="ENOG50322AY">
    <property type="taxonomic scope" value="Bacteria"/>
</dbReference>
<gene>
    <name evidence="1" type="ORF">B597_014855</name>
</gene>
<dbReference type="Proteomes" id="UP000026923">
    <property type="component" value="Unassembled WGS sequence"/>
</dbReference>
<name>A0A061JQH7_STUST</name>
<evidence type="ECO:0000313" key="1">
    <source>
        <dbReference type="EMBL" id="EWC40419.1"/>
    </source>
</evidence>
<dbReference type="HOGENOM" id="CLU_2737036_0_0_6"/>
<evidence type="ECO:0000313" key="2">
    <source>
        <dbReference type="Proteomes" id="UP000026923"/>
    </source>
</evidence>
<protein>
    <submittedName>
        <fullName evidence="1">Uncharacterized protein</fullName>
    </submittedName>
</protein>
<dbReference type="AlphaFoldDB" id="A0A061JQH7"/>
<comment type="caution">
    <text evidence="1">The sequence shown here is derived from an EMBL/GenBank/DDBJ whole genome shotgun (WGS) entry which is preliminary data.</text>
</comment>
<reference evidence="1 2" key="1">
    <citation type="journal article" date="2013" name="Genome Announc.">
        <title>Draft Genome of the Nitrogen-Fixing Bacterium Pseudomonas stutzeri Strain KOS6 Isolated from Industrial Hydrocarbon Sludge.</title>
        <authorList>
            <person name="Grigoryeva T.V."/>
            <person name="Laikov A.V."/>
            <person name="Naumova R.P."/>
            <person name="Manolov A.I."/>
            <person name="Larin A.K."/>
            <person name="Karpova I.Y."/>
            <person name="Semashko T.A."/>
            <person name="Alexeev D.G."/>
            <person name="Kostryukova E.S."/>
            <person name="Muller R."/>
            <person name="Govorun V.M."/>
        </authorList>
    </citation>
    <scope>NUCLEOTIDE SEQUENCE [LARGE SCALE GENOMIC DNA]</scope>
    <source>
        <strain evidence="1 2">KOS6</strain>
    </source>
</reference>
<dbReference type="EMBL" id="AMCZ02000020">
    <property type="protein sequence ID" value="EWC40419.1"/>
    <property type="molecule type" value="Genomic_DNA"/>
</dbReference>
<proteinExistence type="predicted"/>